<feature type="compositionally biased region" description="Basic residues" evidence="1">
    <location>
        <begin position="501"/>
        <end position="525"/>
    </location>
</feature>
<dbReference type="AlphaFoldDB" id="A0A6H5J8K5"/>
<evidence type="ECO:0008006" key="4">
    <source>
        <dbReference type="Google" id="ProtNLM"/>
    </source>
</evidence>
<protein>
    <recommendedName>
        <fullName evidence="4">Retrotransposon gag domain-containing protein</fullName>
    </recommendedName>
</protein>
<proteinExistence type="predicted"/>
<dbReference type="OrthoDB" id="10637178at2759"/>
<dbReference type="Proteomes" id="UP000479190">
    <property type="component" value="Unassembled WGS sequence"/>
</dbReference>
<feature type="region of interest" description="Disordered" evidence="1">
    <location>
        <begin position="701"/>
        <end position="852"/>
    </location>
</feature>
<name>A0A6H5J8K5_9HYME</name>
<gene>
    <name evidence="2" type="ORF">TBRA_LOCUS15449</name>
</gene>
<feature type="compositionally biased region" description="Basic and acidic residues" evidence="1">
    <location>
        <begin position="526"/>
        <end position="535"/>
    </location>
</feature>
<feature type="compositionally biased region" description="Basic residues" evidence="1">
    <location>
        <begin position="734"/>
        <end position="745"/>
    </location>
</feature>
<feature type="compositionally biased region" description="Polar residues" evidence="1">
    <location>
        <begin position="339"/>
        <end position="354"/>
    </location>
</feature>
<keyword evidence="3" id="KW-1185">Reference proteome</keyword>
<feature type="compositionally biased region" description="Polar residues" evidence="1">
    <location>
        <begin position="438"/>
        <end position="447"/>
    </location>
</feature>
<feature type="compositionally biased region" description="Low complexity" evidence="1">
    <location>
        <begin position="482"/>
        <end position="497"/>
    </location>
</feature>
<evidence type="ECO:0000313" key="2">
    <source>
        <dbReference type="EMBL" id="CAB0043861.1"/>
    </source>
</evidence>
<feature type="region of interest" description="Disordered" evidence="1">
    <location>
        <begin position="324"/>
        <end position="535"/>
    </location>
</feature>
<feature type="compositionally biased region" description="Basic and acidic residues" evidence="1">
    <location>
        <begin position="386"/>
        <end position="419"/>
    </location>
</feature>
<reference evidence="2 3" key="1">
    <citation type="submission" date="2020-02" db="EMBL/GenBank/DDBJ databases">
        <authorList>
            <person name="Ferguson B K."/>
        </authorList>
    </citation>
    <scope>NUCLEOTIDE SEQUENCE [LARGE SCALE GENOMIC DNA]</scope>
</reference>
<feature type="compositionally biased region" description="Basic residues" evidence="1">
    <location>
        <begin position="453"/>
        <end position="464"/>
    </location>
</feature>
<evidence type="ECO:0000256" key="1">
    <source>
        <dbReference type="SAM" id="MobiDB-lite"/>
    </source>
</evidence>
<feature type="compositionally biased region" description="Basic residues" evidence="1">
    <location>
        <begin position="753"/>
        <end position="775"/>
    </location>
</feature>
<feature type="compositionally biased region" description="Polar residues" evidence="1">
    <location>
        <begin position="420"/>
        <end position="429"/>
    </location>
</feature>
<accession>A0A6H5J8K5</accession>
<organism evidence="2 3">
    <name type="scientific">Trichogramma brassicae</name>
    <dbReference type="NCBI Taxonomy" id="86971"/>
    <lineage>
        <taxon>Eukaryota</taxon>
        <taxon>Metazoa</taxon>
        <taxon>Ecdysozoa</taxon>
        <taxon>Arthropoda</taxon>
        <taxon>Hexapoda</taxon>
        <taxon>Insecta</taxon>
        <taxon>Pterygota</taxon>
        <taxon>Neoptera</taxon>
        <taxon>Endopterygota</taxon>
        <taxon>Hymenoptera</taxon>
        <taxon>Apocrita</taxon>
        <taxon>Proctotrupomorpha</taxon>
        <taxon>Chalcidoidea</taxon>
        <taxon>Trichogrammatidae</taxon>
        <taxon>Trichogramma</taxon>
    </lineage>
</organism>
<sequence>MCDHAVDGSEKGDTTIESWRRAGSEISRLKKEISTENLTMQQHKFYENLYGYKCTKNKKILRLYSYEYLYFMILQRDEHGMRMKNFNLKKLSKWLSAQADILLQQRSVMRKRCTRHLRKEVNKRFGQDFQIIITKINPLRTKRRHRRSGRPVYVRGRQTGPEESSVLRGPGDEVVHPCGPGPRVRVSVSIELIYYSTFRAGPRTTTQLACPSSVIARFTGAVLQRSGVSPLRTRRRPLCEASRVHDREIFSCPVSYLASRTLVGDEHPLVWRVVHRQSRPGRGEIDTGGVHGEATVTNGALSVGPSADQLLAINMRLDQELVHRTSSNASRRSSHCSRQNSGKSESDASRTPSSSRKRASDRRQRDPTPHGGASPAVEASRSETQVPKEQRHAGGDARRDVDTTPKRTENRKNSKKSESVAETSSSPGESDTRRSKKSALSQASSVSDGGKSRASRRSKKMKKNSRSETRHRLHLRTMKNESSPSESSSSGDSSSDSDASRHRRKGRHTTARRKAASKKAKHGASKRGEPRRSDEHIMKRLQNWKISFAGGDRAKAEMFITRLAKCRAGTSVDDQRLIDAVQATLNGEADLWYRAARPSFKSWERFESSFRKMFIGKLGEFKLLQELRNRKQGEEESIVTFIVYFNFYLSHLTEKPSRREQVKIAWNNIRPAYRSALCNRMPRSLKAIQKAGERYEEALAISGNSKRSESETILPLPPLNRHARRTGSRPYQRLTRRTQRRKKYAKPNLREGVRRRRSETRPRKASRRCRTHPSRRQALANSTKQRRIPPAAQHAAIIRTSSARVSPCQEMGPSRQRMPATPLLPLPRDWPSGTSMPQSAVDLMPSLRNTKR</sequence>
<feature type="region of interest" description="Disordered" evidence="1">
    <location>
        <begin position="154"/>
        <end position="174"/>
    </location>
</feature>
<evidence type="ECO:0000313" key="3">
    <source>
        <dbReference type="Proteomes" id="UP000479190"/>
    </source>
</evidence>
<dbReference type="EMBL" id="CADCXV010001354">
    <property type="protein sequence ID" value="CAB0043861.1"/>
    <property type="molecule type" value="Genomic_DNA"/>
</dbReference>